<dbReference type="CDD" id="cd07762">
    <property type="entry name" value="CYTH-like_Pase_1"/>
    <property type="match status" value="1"/>
</dbReference>
<dbReference type="PROSITE" id="PS51707">
    <property type="entry name" value="CYTH"/>
    <property type="match status" value="1"/>
</dbReference>
<accession>A0ABV9GQ59</accession>
<proteinExistence type="predicted"/>
<keyword evidence="3" id="KW-1185">Reference proteome</keyword>
<evidence type="ECO:0000259" key="1">
    <source>
        <dbReference type="PROSITE" id="PS51707"/>
    </source>
</evidence>
<dbReference type="RefSeq" id="WP_376847238.1">
    <property type="nucleotide sequence ID" value="NZ_JBHSFW010000016.1"/>
</dbReference>
<dbReference type="InterPro" id="IPR023577">
    <property type="entry name" value="CYTH_domain"/>
</dbReference>
<dbReference type="InterPro" id="IPR009195">
    <property type="entry name" value="Uncharacterised_YjbK"/>
</dbReference>
<sequence length="197" mass="22194">MSHELEIEYKNLLTAEEFKRIAAFFDLKRQHFSLHHNDYLETETFELKAHGAMLRIREKGDRKVLTLKQPATVGLLETHQPLANAEAKKLLNGGAIPEGDVASALAQIGFGGVQLVHLGRLSTMRTEIPYDGGTLVLDHSFYLKTDDYELEYEVTDAEAGYAIFIKFLEDFNIPVRKAPSKSKRFYLALEGTRGAHS</sequence>
<dbReference type="InterPro" id="IPR033469">
    <property type="entry name" value="CYTH-like_dom_sf"/>
</dbReference>
<dbReference type="EMBL" id="JBHSFW010000016">
    <property type="protein sequence ID" value="MFC4620137.1"/>
    <property type="molecule type" value="Genomic_DNA"/>
</dbReference>
<dbReference type="SUPFAM" id="SSF55154">
    <property type="entry name" value="CYTH-like phosphatases"/>
    <property type="match status" value="1"/>
</dbReference>
<dbReference type="PIRSF" id="PIRSF012526">
    <property type="entry name" value="CYTH_UCP012526"/>
    <property type="match status" value="1"/>
</dbReference>
<evidence type="ECO:0000313" key="2">
    <source>
        <dbReference type="EMBL" id="MFC4620137.1"/>
    </source>
</evidence>
<dbReference type="SMART" id="SM01118">
    <property type="entry name" value="CYTH"/>
    <property type="match status" value="1"/>
</dbReference>
<organism evidence="2 3">
    <name type="scientific">Camelliibacillus cellulosilyticus</name>
    <dbReference type="NCBI Taxonomy" id="2174486"/>
    <lineage>
        <taxon>Bacteria</taxon>
        <taxon>Bacillati</taxon>
        <taxon>Bacillota</taxon>
        <taxon>Bacilli</taxon>
        <taxon>Bacillales</taxon>
        <taxon>Sporolactobacillaceae</taxon>
        <taxon>Camelliibacillus</taxon>
    </lineage>
</organism>
<dbReference type="Proteomes" id="UP001596022">
    <property type="component" value="Unassembled WGS sequence"/>
</dbReference>
<feature type="domain" description="CYTH" evidence="1">
    <location>
        <begin position="4"/>
        <end position="192"/>
    </location>
</feature>
<protein>
    <submittedName>
        <fullName evidence="2">CYTH domain-containing protein</fullName>
    </submittedName>
</protein>
<name>A0ABV9GQ59_9BACL</name>
<gene>
    <name evidence="2" type="ORF">ACFO4N_15595</name>
</gene>
<reference evidence="3" key="1">
    <citation type="journal article" date="2019" name="Int. J. Syst. Evol. Microbiol.">
        <title>The Global Catalogue of Microorganisms (GCM) 10K type strain sequencing project: providing services to taxonomists for standard genome sequencing and annotation.</title>
        <authorList>
            <consortium name="The Broad Institute Genomics Platform"/>
            <consortium name="The Broad Institute Genome Sequencing Center for Infectious Disease"/>
            <person name="Wu L."/>
            <person name="Ma J."/>
        </authorList>
    </citation>
    <scope>NUCLEOTIDE SEQUENCE [LARGE SCALE GENOMIC DNA]</scope>
    <source>
        <strain evidence="3">CGMCC 1.16306</strain>
    </source>
</reference>
<dbReference type="Pfam" id="PF01928">
    <property type="entry name" value="CYTH"/>
    <property type="match status" value="1"/>
</dbReference>
<comment type="caution">
    <text evidence="2">The sequence shown here is derived from an EMBL/GenBank/DDBJ whole genome shotgun (WGS) entry which is preliminary data.</text>
</comment>
<dbReference type="Gene3D" id="2.40.320.10">
    <property type="entry name" value="Hypothetical Protein Pfu-838710-001"/>
    <property type="match status" value="1"/>
</dbReference>
<evidence type="ECO:0000313" key="3">
    <source>
        <dbReference type="Proteomes" id="UP001596022"/>
    </source>
</evidence>